<keyword evidence="5 9" id="KW-0436">Ligase</keyword>
<dbReference type="NCBIfam" id="NF009131">
    <property type="entry name" value="PRK12484.1"/>
    <property type="match status" value="1"/>
</dbReference>
<evidence type="ECO:0000313" key="13">
    <source>
        <dbReference type="EMBL" id="KKB42728.1"/>
    </source>
</evidence>
<dbReference type="Pfam" id="PF17956">
    <property type="entry name" value="NAPRTase_C"/>
    <property type="match status" value="1"/>
</dbReference>
<feature type="domain" description="Nicotinate/nicotinamide phosphoribosyltransferase" evidence="10">
    <location>
        <begin position="180"/>
        <end position="380"/>
    </location>
</feature>
<dbReference type="InterPro" id="IPR041619">
    <property type="entry name" value="NAPRTase_C"/>
</dbReference>
<evidence type="ECO:0000256" key="4">
    <source>
        <dbReference type="ARBA" id="ARBA00022553"/>
    </source>
</evidence>
<dbReference type="EC" id="6.3.4.21" evidence="3 9"/>
<dbReference type="InterPro" id="IPR007229">
    <property type="entry name" value="Nic_PRibTrfase-Fam"/>
</dbReference>
<dbReference type="UniPathway" id="UPA00253">
    <property type="reaction ID" value="UER00457"/>
</dbReference>
<dbReference type="InterPro" id="IPR013785">
    <property type="entry name" value="Aldolase_TIM"/>
</dbReference>
<accession>A0A0F5IB98</accession>
<dbReference type="InterPro" id="IPR040727">
    <property type="entry name" value="NAPRTase_N"/>
</dbReference>
<dbReference type="STRING" id="1221996.QY95_03749"/>
<proteinExistence type="inferred from homology"/>
<dbReference type="SUPFAM" id="SSF54675">
    <property type="entry name" value="Nicotinate/Quinolinate PRTase N-terminal domain-like"/>
    <property type="match status" value="1"/>
</dbReference>
<evidence type="ECO:0000256" key="6">
    <source>
        <dbReference type="ARBA" id="ARBA00022642"/>
    </source>
</evidence>
<evidence type="ECO:0000313" key="14">
    <source>
        <dbReference type="Proteomes" id="UP000031563"/>
    </source>
</evidence>
<keyword evidence="7 9" id="KW-0808">Transferase</keyword>
<sequence length="513" mass="58276">MGFASFSRLSSSKRDLMVEGTNMTKCYEGDSLALHTDLYQINMAQTYWRDGIHEKKAVFELYFRKLPFGNGYAIFAGLERIVRYLQSFKFSANDIEYLREELGYEEDFLDYLQNMTFTGTVKSMREGEMVFGNEPILRVEAPLAQAQIIETALLNIVNYQTLIATKASRIKQVIGSQTAMEFGSRRAHEMDAAVWGTRAAYIGGFDGTSNVRAGKLFNIPVTGTHAHSFVQTYKDEYTAFHKYAENHKDCVFLVDTYDTLKSGVPTAIRVAKELGDKINFIGIRLDSGDLAYLSKEARRMLDEAGFPDAQIIASNDLDEYTIMNLKTEGAKIDSWGIGTKLITAYDQAALGAVYKLVSIEGKNGEMEDTIKISSNPEKVTTPGLKKLYRIVNKVNGKSEGDYLAMEYENPAEEDHLKMFHPVHTFISKFVTNFEARDLHALIFKDGELVYELPSIQEIQTFAAENLDLLWEEHRRSLNPEEYPVDLSQECWDNKMRNIEEVRQKVKNMTVLNS</sequence>
<comment type="caution">
    <text evidence="13">The sequence shown here is derived from an EMBL/GenBank/DDBJ whole genome shotgun (WGS) entry which is preliminary data.</text>
</comment>
<evidence type="ECO:0000259" key="12">
    <source>
        <dbReference type="Pfam" id="PF17956"/>
    </source>
</evidence>
<organism evidence="13 14">
    <name type="scientific">Bacillus thermotolerans</name>
    <name type="common">Quasibacillus thermotolerans</name>
    <dbReference type="NCBI Taxonomy" id="1221996"/>
    <lineage>
        <taxon>Bacteria</taxon>
        <taxon>Bacillati</taxon>
        <taxon>Bacillota</taxon>
        <taxon>Bacilli</taxon>
        <taxon>Bacillales</taxon>
        <taxon>Bacillaceae</taxon>
        <taxon>Bacillus</taxon>
    </lineage>
</organism>
<dbReference type="NCBIfam" id="NF006694">
    <property type="entry name" value="PRK09243.1-1"/>
    <property type="match status" value="1"/>
</dbReference>
<keyword evidence="13" id="KW-0328">Glycosyltransferase</keyword>
<reference evidence="13" key="1">
    <citation type="submission" date="2015-02" db="EMBL/GenBank/DDBJ databases">
        <title>Genome Assembly of Bacillaceae bacterium MTCC 8252.</title>
        <authorList>
            <person name="Verma A."/>
            <person name="Khatri I."/>
            <person name="Mual P."/>
            <person name="Subramanian S."/>
            <person name="Krishnamurthi S."/>
        </authorList>
    </citation>
    <scope>NUCLEOTIDE SEQUENCE [LARGE SCALE GENOMIC DNA]</scope>
    <source>
        <strain evidence="13">MTCC 8252</strain>
    </source>
</reference>
<evidence type="ECO:0000256" key="9">
    <source>
        <dbReference type="RuleBase" id="RU365100"/>
    </source>
</evidence>
<dbReference type="InterPro" id="IPR041525">
    <property type="entry name" value="N/Namide_PRibTrfase"/>
</dbReference>
<comment type="similarity">
    <text evidence="2 9">Belongs to the NAPRTase family.</text>
</comment>
<comment type="PTM">
    <text evidence="9">Transiently phosphorylated on a His residue during the reaction cycle. Phosphorylation strongly increases the affinity for substrates and increases the rate of nicotinate D-ribonucleotide production. Dephosphorylation regenerates the low-affinity form of the enzyme, leading to product release.</text>
</comment>
<keyword evidence="4" id="KW-0597">Phosphoprotein</keyword>
<dbReference type="CDD" id="cd01570">
    <property type="entry name" value="NAPRTase_A"/>
    <property type="match status" value="1"/>
</dbReference>
<feature type="domain" description="Nicotinate phosphoribosyltransferase N-terminal" evidence="11">
    <location>
        <begin position="34"/>
        <end position="158"/>
    </location>
</feature>
<name>A0A0F5IB98_BACTR</name>
<dbReference type="InterPro" id="IPR036068">
    <property type="entry name" value="Nicotinate_pribotase-like_C"/>
</dbReference>
<gene>
    <name evidence="13" type="ORF">QY95_03749</name>
</gene>
<dbReference type="NCBIfam" id="NF006697">
    <property type="entry name" value="PRK09243.1-4"/>
    <property type="match status" value="1"/>
</dbReference>
<evidence type="ECO:0000256" key="3">
    <source>
        <dbReference type="ARBA" id="ARBA00013236"/>
    </source>
</evidence>
<dbReference type="Proteomes" id="UP000031563">
    <property type="component" value="Unassembled WGS sequence"/>
</dbReference>
<comment type="pathway">
    <text evidence="1 9">Cofactor biosynthesis; NAD(+) biosynthesis; nicotinate D-ribonucleotide from nicotinate: step 1/1.</text>
</comment>
<dbReference type="EMBL" id="JWIR02000008">
    <property type="protein sequence ID" value="KKB42728.1"/>
    <property type="molecule type" value="Genomic_DNA"/>
</dbReference>
<dbReference type="GO" id="GO:0005829">
    <property type="term" value="C:cytosol"/>
    <property type="evidence" value="ECO:0007669"/>
    <property type="project" value="TreeGrafter"/>
</dbReference>
<dbReference type="InterPro" id="IPR006405">
    <property type="entry name" value="Nic_PRibTrfase_pncB"/>
</dbReference>
<evidence type="ECO:0000256" key="7">
    <source>
        <dbReference type="ARBA" id="ARBA00022679"/>
    </source>
</evidence>
<keyword evidence="6 9" id="KW-0662">Pyridine nucleotide biosynthesis</keyword>
<protein>
    <recommendedName>
        <fullName evidence="3 9">Nicotinate phosphoribosyltransferase</fullName>
        <ecNumber evidence="3 9">6.3.4.21</ecNumber>
    </recommendedName>
</protein>
<keyword evidence="14" id="KW-1185">Reference proteome</keyword>
<dbReference type="GO" id="GO:0047280">
    <property type="term" value="F:nicotinamide phosphoribosyltransferase activity"/>
    <property type="evidence" value="ECO:0007669"/>
    <property type="project" value="UniProtKB-ARBA"/>
</dbReference>
<evidence type="ECO:0000256" key="8">
    <source>
        <dbReference type="ARBA" id="ARBA00048668"/>
    </source>
</evidence>
<comment type="function">
    <text evidence="9">Catalyzes the first step in the biosynthesis of NAD from nicotinic acid, the ATP-dependent synthesis of beta-nicotinate D-ribonucleotide from nicotinate and 5-phospho-D-ribose 1-phosphate.</text>
</comment>
<evidence type="ECO:0000259" key="10">
    <source>
        <dbReference type="Pfam" id="PF04095"/>
    </source>
</evidence>
<evidence type="ECO:0000256" key="5">
    <source>
        <dbReference type="ARBA" id="ARBA00022598"/>
    </source>
</evidence>
<dbReference type="FunFam" id="3.20.20.70:FF:000076">
    <property type="entry name" value="Nicotinate phosphoribosyltransferase"/>
    <property type="match status" value="1"/>
</dbReference>
<dbReference type="GO" id="GO:0004516">
    <property type="term" value="F:nicotinate phosphoribosyltransferase activity"/>
    <property type="evidence" value="ECO:0007669"/>
    <property type="project" value="UniProtKB-UniRule"/>
</dbReference>
<dbReference type="PANTHER" id="PTHR11098">
    <property type="entry name" value="NICOTINATE PHOSPHORIBOSYLTRANSFERASE"/>
    <property type="match status" value="1"/>
</dbReference>
<evidence type="ECO:0000256" key="1">
    <source>
        <dbReference type="ARBA" id="ARBA00004952"/>
    </source>
</evidence>
<comment type="catalytic activity">
    <reaction evidence="8 9">
        <text>5-phospho-alpha-D-ribose 1-diphosphate + nicotinate + ATP + H2O = nicotinate beta-D-ribonucleotide + ADP + phosphate + diphosphate</text>
        <dbReference type="Rhea" id="RHEA:36163"/>
        <dbReference type="ChEBI" id="CHEBI:15377"/>
        <dbReference type="ChEBI" id="CHEBI:30616"/>
        <dbReference type="ChEBI" id="CHEBI:32544"/>
        <dbReference type="ChEBI" id="CHEBI:33019"/>
        <dbReference type="ChEBI" id="CHEBI:43474"/>
        <dbReference type="ChEBI" id="CHEBI:57502"/>
        <dbReference type="ChEBI" id="CHEBI:58017"/>
        <dbReference type="ChEBI" id="CHEBI:456216"/>
        <dbReference type="EC" id="6.3.4.21"/>
    </reaction>
</comment>
<dbReference type="PANTHER" id="PTHR11098:SF1">
    <property type="entry name" value="NICOTINATE PHOSPHORIBOSYLTRANSFERASE"/>
    <property type="match status" value="1"/>
</dbReference>
<dbReference type="PIRSF" id="PIRSF000484">
    <property type="entry name" value="NAPRT"/>
    <property type="match status" value="1"/>
</dbReference>
<dbReference type="Pfam" id="PF04095">
    <property type="entry name" value="NAPRTase"/>
    <property type="match status" value="1"/>
</dbReference>
<dbReference type="NCBIfam" id="TIGR01513">
    <property type="entry name" value="NAPRTase_put"/>
    <property type="match status" value="1"/>
</dbReference>
<dbReference type="Gene3D" id="3.20.20.70">
    <property type="entry name" value="Aldolase class I"/>
    <property type="match status" value="1"/>
</dbReference>
<dbReference type="Gene3D" id="3.20.140.10">
    <property type="entry name" value="nicotinate phosphoribosyltransferase"/>
    <property type="match status" value="1"/>
</dbReference>
<dbReference type="AlphaFoldDB" id="A0A0F5IB98"/>
<dbReference type="NCBIfam" id="NF006695">
    <property type="entry name" value="PRK09243.1-2"/>
    <property type="match status" value="1"/>
</dbReference>
<evidence type="ECO:0000256" key="2">
    <source>
        <dbReference type="ARBA" id="ARBA00010897"/>
    </source>
</evidence>
<feature type="domain" description="Nicotinate phosphoribosyltransferase C-terminal" evidence="12">
    <location>
        <begin position="385"/>
        <end position="493"/>
    </location>
</feature>
<evidence type="ECO:0000259" key="11">
    <source>
        <dbReference type="Pfam" id="PF17767"/>
    </source>
</evidence>
<dbReference type="GO" id="GO:0034355">
    <property type="term" value="P:NAD+ biosynthetic process via the salvage pathway"/>
    <property type="evidence" value="ECO:0007669"/>
    <property type="project" value="TreeGrafter"/>
</dbReference>
<dbReference type="Pfam" id="PF17767">
    <property type="entry name" value="NAPRTase_N"/>
    <property type="match status" value="1"/>
</dbReference>
<dbReference type="SUPFAM" id="SSF51690">
    <property type="entry name" value="Nicotinate/Quinolinate PRTase C-terminal domain-like"/>
    <property type="match status" value="1"/>
</dbReference>